<reference evidence="2 3" key="1">
    <citation type="submission" date="2019-03" db="EMBL/GenBank/DDBJ databases">
        <title>Genomic Encyclopedia of Type Strains, Phase IV (KMG-IV): sequencing the most valuable type-strain genomes for metagenomic binning, comparative biology and taxonomic classification.</title>
        <authorList>
            <person name="Goeker M."/>
        </authorList>
    </citation>
    <scope>NUCLEOTIDE SEQUENCE [LARGE SCALE GENOMIC DNA]</scope>
    <source>
        <strain evidence="2 3">DSM 29481</strain>
    </source>
</reference>
<dbReference type="EMBL" id="SMBP01000010">
    <property type="protein sequence ID" value="TCU59235.1"/>
    <property type="molecule type" value="Genomic_DNA"/>
</dbReference>
<dbReference type="InterPro" id="IPR037523">
    <property type="entry name" value="VOC_core"/>
</dbReference>
<keyword evidence="3" id="KW-1185">Reference proteome</keyword>
<protein>
    <submittedName>
        <fullName evidence="2">Lactoylglutathione lyase</fullName>
    </submittedName>
</protein>
<name>A0A4V6P216_9FIRM</name>
<dbReference type="AlphaFoldDB" id="A0A4V6P216"/>
<dbReference type="PROSITE" id="PS51819">
    <property type="entry name" value="VOC"/>
    <property type="match status" value="1"/>
</dbReference>
<proteinExistence type="predicted"/>
<accession>A0A4V6P216</accession>
<dbReference type="InterPro" id="IPR051332">
    <property type="entry name" value="Fosfomycin_Res_Enzymes"/>
</dbReference>
<evidence type="ECO:0000313" key="2">
    <source>
        <dbReference type="EMBL" id="TCU59235.1"/>
    </source>
</evidence>
<dbReference type="Pfam" id="PF00903">
    <property type="entry name" value="Glyoxalase"/>
    <property type="match status" value="1"/>
</dbReference>
<dbReference type="PANTHER" id="PTHR36113">
    <property type="entry name" value="LYASE, PUTATIVE-RELATED-RELATED"/>
    <property type="match status" value="1"/>
</dbReference>
<dbReference type="CDD" id="cd06587">
    <property type="entry name" value="VOC"/>
    <property type="match status" value="1"/>
</dbReference>
<dbReference type="Proteomes" id="UP000295773">
    <property type="component" value="Unassembled WGS sequence"/>
</dbReference>
<dbReference type="RefSeq" id="WP_008687219.1">
    <property type="nucleotide sequence ID" value="NZ_AP024510.1"/>
</dbReference>
<organism evidence="2 3">
    <name type="scientific">Longicatena caecimuris</name>
    <dbReference type="NCBI Taxonomy" id="1796635"/>
    <lineage>
        <taxon>Bacteria</taxon>
        <taxon>Bacillati</taxon>
        <taxon>Bacillota</taxon>
        <taxon>Erysipelotrichia</taxon>
        <taxon>Erysipelotrichales</taxon>
        <taxon>Erysipelotrichaceae</taxon>
        <taxon>Longicatena</taxon>
    </lineage>
</organism>
<feature type="domain" description="VOC" evidence="1">
    <location>
        <begin position="2"/>
        <end position="118"/>
    </location>
</feature>
<dbReference type="PANTHER" id="PTHR36113:SF3">
    <property type="entry name" value="SLL5075 PROTEIN"/>
    <property type="match status" value="1"/>
</dbReference>
<dbReference type="GeneID" id="73796431"/>
<dbReference type="SUPFAM" id="SSF54593">
    <property type="entry name" value="Glyoxalase/Bleomycin resistance protein/Dihydroxybiphenyl dioxygenase"/>
    <property type="match status" value="1"/>
</dbReference>
<evidence type="ECO:0000259" key="1">
    <source>
        <dbReference type="PROSITE" id="PS51819"/>
    </source>
</evidence>
<dbReference type="Gene3D" id="3.10.180.10">
    <property type="entry name" value="2,3-Dihydroxybiphenyl 1,2-Dioxygenase, domain 1"/>
    <property type="match status" value="1"/>
</dbReference>
<evidence type="ECO:0000313" key="3">
    <source>
        <dbReference type="Proteomes" id="UP000295773"/>
    </source>
</evidence>
<comment type="caution">
    <text evidence="2">The sequence shown here is derived from an EMBL/GenBank/DDBJ whole genome shotgun (WGS) entry which is preliminary data.</text>
</comment>
<sequence>MKITWVTLSVSDIKKSIAFYTEVFGMQVVSRFHGGIHEIAMLKTKNEVLIELIQNRREADKEVGNGVSIGLEIENLDAFVAMLLKNGYELTGPIAPNPTICFYFIKDPDGYTLQLLKRS</sequence>
<dbReference type="GO" id="GO:0016829">
    <property type="term" value="F:lyase activity"/>
    <property type="evidence" value="ECO:0007669"/>
    <property type="project" value="UniProtKB-KW"/>
</dbReference>
<dbReference type="InterPro" id="IPR029068">
    <property type="entry name" value="Glyas_Bleomycin-R_OHBP_Dase"/>
</dbReference>
<dbReference type="InterPro" id="IPR004360">
    <property type="entry name" value="Glyas_Fos-R_dOase_dom"/>
</dbReference>
<keyword evidence="2" id="KW-0456">Lyase</keyword>
<gene>
    <name evidence="2" type="ORF">EDD61_11049</name>
</gene>